<protein>
    <submittedName>
        <fullName evidence="1">Uncharacterized protein</fullName>
    </submittedName>
</protein>
<gene>
    <name evidence="1" type="ORF">NA56DRAFT_547527</name>
</gene>
<name>A0A2J6PLX4_9HELO</name>
<dbReference type="OrthoDB" id="2507450at2759"/>
<dbReference type="AlphaFoldDB" id="A0A2J6PLX4"/>
<dbReference type="Proteomes" id="UP000235672">
    <property type="component" value="Unassembled WGS sequence"/>
</dbReference>
<organism evidence="1 2">
    <name type="scientific">Hyaloscypha hepaticicola</name>
    <dbReference type="NCBI Taxonomy" id="2082293"/>
    <lineage>
        <taxon>Eukaryota</taxon>
        <taxon>Fungi</taxon>
        <taxon>Dikarya</taxon>
        <taxon>Ascomycota</taxon>
        <taxon>Pezizomycotina</taxon>
        <taxon>Leotiomycetes</taxon>
        <taxon>Helotiales</taxon>
        <taxon>Hyaloscyphaceae</taxon>
        <taxon>Hyaloscypha</taxon>
    </lineage>
</organism>
<sequence length="64" mass="6648">ITSTGNSKDPFEVDGSTFADFQSALNRSCNNQHNACASAANASGDKSLTVGDCDNQQTQCMATT</sequence>
<dbReference type="STRING" id="1745343.A0A2J6PLX4"/>
<feature type="non-terminal residue" evidence="1">
    <location>
        <position position="1"/>
    </location>
</feature>
<keyword evidence="2" id="KW-1185">Reference proteome</keyword>
<feature type="non-terminal residue" evidence="1">
    <location>
        <position position="64"/>
    </location>
</feature>
<evidence type="ECO:0000313" key="2">
    <source>
        <dbReference type="Proteomes" id="UP000235672"/>
    </source>
</evidence>
<proteinExistence type="predicted"/>
<accession>A0A2J6PLX4</accession>
<reference evidence="1 2" key="1">
    <citation type="submission" date="2016-05" db="EMBL/GenBank/DDBJ databases">
        <title>A degradative enzymes factory behind the ericoid mycorrhizal symbiosis.</title>
        <authorList>
            <consortium name="DOE Joint Genome Institute"/>
            <person name="Martino E."/>
            <person name="Morin E."/>
            <person name="Grelet G."/>
            <person name="Kuo A."/>
            <person name="Kohler A."/>
            <person name="Daghino S."/>
            <person name="Barry K."/>
            <person name="Choi C."/>
            <person name="Cichocki N."/>
            <person name="Clum A."/>
            <person name="Copeland A."/>
            <person name="Hainaut M."/>
            <person name="Haridas S."/>
            <person name="Labutti K."/>
            <person name="Lindquist E."/>
            <person name="Lipzen A."/>
            <person name="Khouja H.-R."/>
            <person name="Murat C."/>
            <person name="Ohm R."/>
            <person name="Olson A."/>
            <person name="Spatafora J."/>
            <person name="Veneault-Fourrey C."/>
            <person name="Henrissat B."/>
            <person name="Grigoriev I."/>
            <person name="Martin F."/>
            <person name="Perotto S."/>
        </authorList>
    </citation>
    <scope>NUCLEOTIDE SEQUENCE [LARGE SCALE GENOMIC DNA]</scope>
    <source>
        <strain evidence="1 2">UAMH 7357</strain>
    </source>
</reference>
<evidence type="ECO:0000313" key="1">
    <source>
        <dbReference type="EMBL" id="PMD15024.1"/>
    </source>
</evidence>
<dbReference type="EMBL" id="KZ613516">
    <property type="protein sequence ID" value="PMD15024.1"/>
    <property type="molecule type" value="Genomic_DNA"/>
</dbReference>